<feature type="region of interest" description="Disordered" evidence="1">
    <location>
        <begin position="222"/>
        <end position="241"/>
    </location>
</feature>
<organism evidence="3 4">
    <name type="scientific">Candidatus Neomicrothrix subdominans</name>
    <dbReference type="NCBI Taxonomy" id="2954438"/>
    <lineage>
        <taxon>Bacteria</taxon>
        <taxon>Bacillati</taxon>
        <taxon>Actinomycetota</taxon>
        <taxon>Acidimicrobiia</taxon>
        <taxon>Acidimicrobiales</taxon>
        <taxon>Microthrixaceae</taxon>
        <taxon>Candidatus Neomicrothrix</taxon>
    </lineage>
</organism>
<gene>
    <name evidence="3" type="ORF">IPN02_16575</name>
</gene>
<feature type="domain" description="DUF3376" evidence="2">
    <location>
        <begin position="114"/>
        <end position="209"/>
    </location>
</feature>
<sequence length="241" mass="25895">MPSGLADGIIADAGIAKLYRGAVDVALQQAIGYDGPGFPSMAPFGQGGDIVDLRQVVTEALIGVVSTFLGRQDAGGVSDDHSPALLDRILTDPPTRPISDRLGALEMEGMREEASGGVSGEEVVLVRISAAAETPLAARFSTLFAESKKLDCSHRDGWVGRENFLRPEVKLAGNELANFSAFLDHRWRNNDWMWGRLDAASDLIGLVLKMAVDRGEPDFQGRLRTSQACRGTPRSSRSETN</sequence>
<protein>
    <submittedName>
        <fullName evidence="3">DUF3376 domain-containing protein</fullName>
    </submittedName>
</protein>
<proteinExistence type="predicted"/>
<dbReference type="Proteomes" id="UP000727993">
    <property type="component" value="Unassembled WGS sequence"/>
</dbReference>
<evidence type="ECO:0000313" key="3">
    <source>
        <dbReference type="EMBL" id="MBK9298408.1"/>
    </source>
</evidence>
<accession>A0A936TEJ3</accession>
<dbReference type="Pfam" id="PF11856">
    <property type="entry name" value="DUF3376"/>
    <property type="match status" value="1"/>
</dbReference>
<name>A0A936TEJ3_9ACTN</name>
<dbReference type="AlphaFoldDB" id="A0A936TEJ3"/>
<evidence type="ECO:0000256" key="1">
    <source>
        <dbReference type="SAM" id="MobiDB-lite"/>
    </source>
</evidence>
<feature type="compositionally biased region" description="Polar residues" evidence="1">
    <location>
        <begin position="223"/>
        <end position="235"/>
    </location>
</feature>
<evidence type="ECO:0000313" key="4">
    <source>
        <dbReference type="Proteomes" id="UP000727993"/>
    </source>
</evidence>
<evidence type="ECO:0000259" key="2">
    <source>
        <dbReference type="Pfam" id="PF11856"/>
    </source>
</evidence>
<dbReference type="EMBL" id="JADJZA010000009">
    <property type="protein sequence ID" value="MBK9298408.1"/>
    <property type="molecule type" value="Genomic_DNA"/>
</dbReference>
<reference evidence="3 4" key="1">
    <citation type="submission" date="2020-10" db="EMBL/GenBank/DDBJ databases">
        <title>Connecting structure to function with the recovery of over 1000 high-quality activated sludge metagenome-assembled genomes encoding full-length rRNA genes using long-read sequencing.</title>
        <authorList>
            <person name="Singleton C.M."/>
            <person name="Petriglieri F."/>
            <person name="Kristensen J.M."/>
            <person name="Kirkegaard R.H."/>
            <person name="Michaelsen T.Y."/>
            <person name="Andersen M.H."/>
            <person name="Karst S.M."/>
            <person name="Dueholm M.S."/>
            <person name="Nielsen P.H."/>
            <person name="Albertsen M."/>
        </authorList>
    </citation>
    <scope>NUCLEOTIDE SEQUENCE [LARGE SCALE GENOMIC DNA]</scope>
    <source>
        <strain evidence="3">Lyne_18-Q3-R50-59_MAXAC.006</strain>
    </source>
</reference>
<dbReference type="InterPro" id="IPR024282">
    <property type="entry name" value="DUF3376"/>
</dbReference>
<comment type="caution">
    <text evidence="3">The sequence shown here is derived from an EMBL/GenBank/DDBJ whole genome shotgun (WGS) entry which is preliminary data.</text>
</comment>